<protein>
    <submittedName>
        <fullName evidence="2">XRE family transcriptional regulator</fullName>
    </submittedName>
</protein>
<name>A0A372GQ32_9ACTN</name>
<gene>
    <name evidence="2" type="ORF">D0T12_02975</name>
</gene>
<dbReference type="RefSeq" id="WP_117397668.1">
    <property type="nucleotide sequence ID" value="NZ_QVNQ01000001.1"/>
</dbReference>
<proteinExistence type="predicted"/>
<comment type="caution">
    <text evidence="2">The sequence shown here is derived from an EMBL/GenBank/DDBJ whole genome shotgun (WGS) entry which is preliminary data.</text>
</comment>
<evidence type="ECO:0000313" key="2">
    <source>
        <dbReference type="EMBL" id="RFS87219.1"/>
    </source>
</evidence>
<feature type="domain" description="HTH cro/C1-type" evidence="1">
    <location>
        <begin position="24"/>
        <end position="80"/>
    </location>
</feature>
<dbReference type="PROSITE" id="PS50943">
    <property type="entry name" value="HTH_CROC1"/>
    <property type="match status" value="1"/>
</dbReference>
<dbReference type="InterPro" id="IPR043917">
    <property type="entry name" value="DUF5753"/>
</dbReference>
<keyword evidence="3" id="KW-1185">Reference proteome</keyword>
<dbReference type="CDD" id="cd00093">
    <property type="entry name" value="HTH_XRE"/>
    <property type="match status" value="1"/>
</dbReference>
<dbReference type="Pfam" id="PF13560">
    <property type="entry name" value="HTH_31"/>
    <property type="match status" value="1"/>
</dbReference>
<dbReference type="SUPFAM" id="SSF47413">
    <property type="entry name" value="lambda repressor-like DNA-binding domains"/>
    <property type="match status" value="1"/>
</dbReference>
<dbReference type="GO" id="GO:0003677">
    <property type="term" value="F:DNA binding"/>
    <property type="evidence" value="ECO:0007669"/>
    <property type="project" value="InterPro"/>
</dbReference>
<dbReference type="AlphaFoldDB" id="A0A372GQ32"/>
<evidence type="ECO:0000313" key="3">
    <source>
        <dbReference type="Proteomes" id="UP000262882"/>
    </source>
</evidence>
<dbReference type="OrthoDB" id="3469353at2"/>
<dbReference type="EMBL" id="QVNQ01000001">
    <property type="protein sequence ID" value="RFS87219.1"/>
    <property type="molecule type" value="Genomic_DNA"/>
</dbReference>
<organism evidence="2 3">
    <name type="scientific">Actinomadura spongiicola</name>
    <dbReference type="NCBI Taxonomy" id="2303421"/>
    <lineage>
        <taxon>Bacteria</taxon>
        <taxon>Bacillati</taxon>
        <taxon>Actinomycetota</taxon>
        <taxon>Actinomycetes</taxon>
        <taxon>Streptosporangiales</taxon>
        <taxon>Thermomonosporaceae</taxon>
        <taxon>Actinomadura</taxon>
    </lineage>
</organism>
<sequence>MAASRQQGKRNGASPMLIAFGKALRRYRTATGLSQERLAAKLGVTTQYVSLVELGRTRCTFEFAAATDGALGTNGEIQELWRDLVMDAAYPTWFDWPTVEVEAAEITAYGMPVVPGLLQTPAYANAILHGDKEAVDARLKRQEILQREKPPAMTVLLDEVVLTREVGNKEIMREQLEYLISIASPNLTIQVVPSRGEHAGNSGAFAVATLADRSEVAYVESAYRGITLSEPDALAMIAKTLRELRSQALPMAASIELIRRTVDERWT</sequence>
<evidence type="ECO:0000259" key="1">
    <source>
        <dbReference type="PROSITE" id="PS50943"/>
    </source>
</evidence>
<dbReference type="InterPro" id="IPR010982">
    <property type="entry name" value="Lambda_DNA-bd_dom_sf"/>
</dbReference>
<dbReference type="Proteomes" id="UP000262882">
    <property type="component" value="Unassembled WGS sequence"/>
</dbReference>
<dbReference type="Gene3D" id="1.10.260.40">
    <property type="entry name" value="lambda repressor-like DNA-binding domains"/>
    <property type="match status" value="1"/>
</dbReference>
<accession>A0A372GQ32</accession>
<dbReference type="Pfam" id="PF19054">
    <property type="entry name" value="DUF5753"/>
    <property type="match status" value="1"/>
</dbReference>
<reference evidence="2 3" key="1">
    <citation type="submission" date="2018-08" db="EMBL/GenBank/DDBJ databases">
        <title>Actinomadura spongicola sp. nov., isolated from marine sponge Leucetta chagosensis.</title>
        <authorList>
            <person name="Li L."/>
            <person name="Lin H.W."/>
        </authorList>
    </citation>
    <scope>NUCLEOTIDE SEQUENCE [LARGE SCALE GENOMIC DNA]</scope>
    <source>
        <strain evidence="2 3">LHW52907</strain>
    </source>
</reference>
<dbReference type="SMART" id="SM00530">
    <property type="entry name" value="HTH_XRE"/>
    <property type="match status" value="1"/>
</dbReference>
<dbReference type="InterPro" id="IPR001387">
    <property type="entry name" value="Cro/C1-type_HTH"/>
</dbReference>